<dbReference type="InterPro" id="IPR036691">
    <property type="entry name" value="Endo/exonu/phosph_ase_sf"/>
</dbReference>
<comment type="caution">
    <text evidence="1">The sequence shown here is derived from an EMBL/GenBank/DDBJ whole genome shotgun (WGS) entry which is preliminary data.</text>
</comment>
<dbReference type="AlphaFoldDB" id="L1LSJ8"/>
<proteinExistence type="predicted"/>
<organism evidence="1 2">
    <name type="scientific">Pseudomonas bharatica CSV86</name>
    <dbReference type="NCBI Taxonomy" id="1005395"/>
    <lineage>
        <taxon>Bacteria</taxon>
        <taxon>Pseudomonadati</taxon>
        <taxon>Pseudomonadota</taxon>
        <taxon>Gammaproteobacteria</taxon>
        <taxon>Pseudomonadales</taxon>
        <taxon>Pseudomonadaceae</taxon>
        <taxon>Pseudomonas</taxon>
        <taxon>Pseudomonas bharatica</taxon>
    </lineage>
</organism>
<gene>
    <name evidence="1" type="ORF">CSV86_007575</name>
</gene>
<dbReference type="SUPFAM" id="SSF56219">
    <property type="entry name" value="DNase I-like"/>
    <property type="match status" value="1"/>
</dbReference>
<reference evidence="1 2" key="1">
    <citation type="journal article" date="2013" name="Genome Announc.">
        <title>Genome Sequence of Naphthalene-Degrading Soil Bacterium Pseudomonas putida CSV86.</title>
        <authorList>
            <person name="Phale P.S."/>
            <person name="Paliwal V."/>
            <person name="Raju S.C."/>
            <person name="Modak A."/>
            <person name="Purohit H.J."/>
        </authorList>
    </citation>
    <scope>NUCLEOTIDE SEQUENCE [LARGE SCALE GENOMIC DNA]</scope>
    <source>
        <strain evidence="1 2">CSV86</strain>
    </source>
</reference>
<evidence type="ECO:0000313" key="2">
    <source>
        <dbReference type="Proteomes" id="UP000010448"/>
    </source>
</evidence>
<dbReference type="Proteomes" id="UP000010448">
    <property type="component" value="Unassembled WGS sequence"/>
</dbReference>
<accession>L1LSJ8</accession>
<sequence length="328" mass="34644">MPAVRIISWNIFNFAAGKNGVLSRADSTERMLEVVHPATGAAACDIFVIIEPVTKKAKVGAIATGGGPTGGTQILGMLQSRATGGADWAVADTLCIYSKTKGETVLVFYRTPVVTISAGPVLLSNVAAVMPNWRILNVRESCPFHITFSLTGSGTTFELIAQHAPSPSYGHANNRKANVGVQQVGVHASVTGNTRVVYLGDLNLCGVPDPTLAPACDLTGHDDDRTTLNNLGMTLVAGEDRSSLKKGAAQYTTYREHAYDNILAKGHTAVANAAVIDLIAPLITTYQLTKPGAIAANVFASKSLFYKVRIGKNRGISDHLPIKVTVTF</sequence>
<dbReference type="EMBL" id="AMWJ02000001">
    <property type="protein sequence ID" value="NNJ15113.1"/>
    <property type="molecule type" value="Genomic_DNA"/>
</dbReference>
<evidence type="ECO:0000313" key="1">
    <source>
        <dbReference type="EMBL" id="NNJ15113.1"/>
    </source>
</evidence>
<dbReference type="RefSeq" id="WP_009407272.1">
    <property type="nucleotide sequence ID" value="NZ_AMWJ02000001.1"/>
</dbReference>
<protein>
    <submittedName>
        <fullName evidence="1">Uncharacterized protein</fullName>
    </submittedName>
</protein>
<dbReference type="OrthoDB" id="6811811at2"/>
<name>L1LSJ8_9PSED</name>
<keyword evidence="2" id="KW-1185">Reference proteome</keyword>
<dbReference type="Gene3D" id="3.60.10.10">
    <property type="entry name" value="Endonuclease/exonuclease/phosphatase"/>
    <property type="match status" value="1"/>
</dbReference>